<evidence type="ECO:0000313" key="4">
    <source>
        <dbReference type="EMBL" id="WJW66699.1"/>
    </source>
</evidence>
<reference evidence="4" key="2">
    <citation type="journal article" date="2024" name="Nature">
        <title>Anoxygenic phototroph of the Chloroflexota uses a type I reaction centre.</title>
        <authorList>
            <person name="Tsuji J.M."/>
            <person name="Shaw N.A."/>
            <person name="Nagashima S."/>
            <person name="Venkiteswaran J.J."/>
            <person name="Schiff S.L."/>
            <person name="Watanabe T."/>
            <person name="Fukui M."/>
            <person name="Hanada S."/>
            <person name="Tank M."/>
            <person name="Neufeld J.D."/>
        </authorList>
    </citation>
    <scope>NUCLEOTIDE SEQUENCE</scope>
    <source>
        <strain evidence="4">L227-S17</strain>
    </source>
</reference>
<dbReference type="InterPro" id="IPR007160">
    <property type="entry name" value="DUF362"/>
</dbReference>
<dbReference type="EMBL" id="JACATZ010000001">
    <property type="protein sequence ID" value="NWJ44816.1"/>
    <property type="molecule type" value="Genomic_DNA"/>
</dbReference>
<keyword evidence="6" id="KW-1185">Reference proteome</keyword>
<dbReference type="RefSeq" id="WP_341468593.1">
    <property type="nucleotide sequence ID" value="NZ_CP128399.1"/>
</dbReference>
<feature type="transmembrane region" description="Helical" evidence="1">
    <location>
        <begin position="21"/>
        <end position="38"/>
    </location>
</feature>
<name>A0A8T7M1V7_9CHLR</name>
<evidence type="ECO:0000256" key="1">
    <source>
        <dbReference type="SAM" id="Phobius"/>
    </source>
</evidence>
<accession>A0A8T7M1V7</accession>
<reference evidence="3 5" key="1">
    <citation type="submission" date="2020-06" db="EMBL/GenBank/DDBJ databases">
        <title>Anoxygenic phototrophic Chloroflexota member uses a Type I reaction center.</title>
        <authorList>
            <person name="Tsuji J.M."/>
            <person name="Shaw N.A."/>
            <person name="Nagashima S."/>
            <person name="Venkiteswaran J."/>
            <person name="Schiff S.L."/>
            <person name="Hanada S."/>
            <person name="Tank M."/>
            <person name="Neufeld J.D."/>
        </authorList>
    </citation>
    <scope>NUCLEOTIDE SEQUENCE [LARGE SCALE GENOMIC DNA]</scope>
    <source>
        <strain evidence="3">L227-S17</strain>
    </source>
</reference>
<evidence type="ECO:0000313" key="5">
    <source>
        <dbReference type="Proteomes" id="UP000521676"/>
    </source>
</evidence>
<keyword evidence="1" id="KW-0472">Membrane</keyword>
<evidence type="ECO:0000313" key="6">
    <source>
        <dbReference type="Proteomes" id="UP001431572"/>
    </source>
</evidence>
<dbReference type="Proteomes" id="UP001431572">
    <property type="component" value="Chromosome 1"/>
</dbReference>
<dbReference type="EMBL" id="CP128399">
    <property type="protein sequence ID" value="WJW66699.1"/>
    <property type="molecule type" value="Genomic_DNA"/>
</dbReference>
<proteinExistence type="predicted"/>
<keyword evidence="1" id="KW-0812">Transmembrane</keyword>
<keyword evidence="1" id="KW-1133">Transmembrane helix</keyword>
<evidence type="ECO:0000259" key="2">
    <source>
        <dbReference type="Pfam" id="PF04015"/>
    </source>
</evidence>
<dbReference type="Pfam" id="PF04015">
    <property type="entry name" value="DUF362"/>
    <property type="match status" value="1"/>
</dbReference>
<organism evidence="3 5">
    <name type="scientific">Candidatus Chlorohelix allophototropha</name>
    <dbReference type="NCBI Taxonomy" id="3003348"/>
    <lineage>
        <taxon>Bacteria</taxon>
        <taxon>Bacillati</taxon>
        <taxon>Chloroflexota</taxon>
        <taxon>Chloroflexia</taxon>
        <taxon>Candidatus Chloroheliales</taxon>
        <taxon>Candidatus Chloroheliaceae</taxon>
        <taxon>Candidatus Chlorohelix</taxon>
    </lineage>
</organism>
<sequence length="353" mass="39341">MTINPNRPRRRVISRRQFTRLMLTGAIGGSLVLVEFASRPLGIIKWISLNFRRIGKGFGEKSQVAIVNATYEGDILTPLRTAWEAVDTPSATGKRVVLKPNIIYNFPDSAINTHPAVLEAAIRLFREQGAKEVIVAEGSAYQRDITDLLYQSGIQQVLDKLNVPFVDLNHDDLVKVNTKGGYNSLEFMWLPKTIAHAELLVSMPKMKTHHWAGVTLSMKNLYGIVPGIKYGWPKNILHVTGIEQNIVELYETMPPQATIVDGIMAMEGDGPLFGTPKPAQVLVIGRDLVAVDATCARIMGFEPTKDFLKHIWYADWLGQGVMSKDRIIQKALPVESVKQNFTPAPKPEDVARY</sequence>
<feature type="domain" description="DUF362" evidence="2">
    <location>
        <begin position="96"/>
        <end position="297"/>
    </location>
</feature>
<dbReference type="AlphaFoldDB" id="A0A8T7M1V7"/>
<evidence type="ECO:0000313" key="3">
    <source>
        <dbReference type="EMBL" id="NWJ44816.1"/>
    </source>
</evidence>
<protein>
    <submittedName>
        <fullName evidence="3">DUF362 domain-containing protein</fullName>
    </submittedName>
</protein>
<gene>
    <name evidence="3" type="ORF">HXX08_02965</name>
    <name evidence="4" type="ORF">OZ401_002512</name>
</gene>
<dbReference type="Proteomes" id="UP000521676">
    <property type="component" value="Unassembled WGS sequence"/>
</dbReference>